<evidence type="ECO:0000313" key="1">
    <source>
        <dbReference type="EMBL" id="GKT49595.1"/>
    </source>
</evidence>
<sequence>MDEWLPAMVNVENWDESAMAITIGLLWNSADPTVVEDKEGKRPYKYAKANGWLDAESPLAQTAVNLLEADCHYCRRGDYYFKEILLA</sequence>
<dbReference type="Proteomes" id="UP001055115">
    <property type="component" value="Unassembled WGS sequence"/>
</dbReference>
<protein>
    <submittedName>
        <fullName evidence="1">Uncharacterized protein</fullName>
    </submittedName>
</protein>
<proteinExistence type="predicted"/>
<name>A0AA37PC80_9PEZI</name>
<gene>
    <name evidence="1" type="ORF">ColSpa_09776</name>
</gene>
<dbReference type="EMBL" id="BQXU01000030">
    <property type="protein sequence ID" value="GKT49595.1"/>
    <property type="molecule type" value="Genomic_DNA"/>
</dbReference>
<dbReference type="RefSeq" id="XP_049131945.1">
    <property type="nucleotide sequence ID" value="XM_049275988.1"/>
</dbReference>
<keyword evidence="2" id="KW-1185">Reference proteome</keyword>
<dbReference type="GeneID" id="73330578"/>
<organism evidence="1 2">
    <name type="scientific">Colletotrichum spaethianum</name>
    <dbReference type="NCBI Taxonomy" id="700344"/>
    <lineage>
        <taxon>Eukaryota</taxon>
        <taxon>Fungi</taxon>
        <taxon>Dikarya</taxon>
        <taxon>Ascomycota</taxon>
        <taxon>Pezizomycotina</taxon>
        <taxon>Sordariomycetes</taxon>
        <taxon>Hypocreomycetidae</taxon>
        <taxon>Glomerellales</taxon>
        <taxon>Glomerellaceae</taxon>
        <taxon>Colletotrichum</taxon>
        <taxon>Colletotrichum spaethianum species complex</taxon>
    </lineage>
</organism>
<evidence type="ECO:0000313" key="2">
    <source>
        <dbReference type="Proteomes" id="UP001055115"/>
    </source>
</evidence>
<accession>A0AA37PC80</accession>
<dbReference type="AlphaFoldDB" id="A0AA37PC80"/>
<comment type="caution">
    <text evidence="1">The sequence shown here is derived from an EMBL/GenBank/DDBJ whole genome shotgun (WGS) entry which is preliminary data.</text>
</comment>
<reference evidence="1 2" key="1">
    <citation type="submission" date="2022-03" db="EMBL/GenBank/DDBJ databases">
        <title>Genome data of Colletotrichum spp.</title>
        <authorList>
            <person name="Utami Y.D."/>
            <person name="Hiruma K."/>
        </authorList>
    </citation>
    <scope>NUCLEOTIDE SEQUENCE [LARGE SCALE GENOMIC DNA]</scope>
    <source>
        <strain evidence="1 2">MAFF 239500</strain>
    </source>
</reference>